<organism evidence="1 2">
    <name type="scientific">Pseudomonas serbiensis</name>
    <dbReference type="NCBI Taxonomy" id="3064350"/>
    <lineage>
        <taxon>Bacteria</taxon>
        <taxon>Pseudomonadati</taxon>
        <taxon>Pseudomonadota</taxon>
        <taxon>Gammaproteobacteria</taxon>
        <taxon>Pseudomonadales</taxon>
        <taxon>Pseudomonadaceae</taxon>
        <taxon>Pseudomonas</taxon>
    </lineage>
</organism>
<evidence type="ECO:0000313" key="1">
    <source>
        <dbReference type="EMBL" id="MDO7928412.1"/>
    </source>
</evidence>
<protein>
    <recommendedName>
        <fullName evidence="3">Restriction endonuclease</fullName>
    </recommendedName>
</protein>
<evidence type="ECO:0000313" key="2">
    <source>
        <dbReference type="Proteomes" id="UP001223016"/>
    </source>
</evidence>
<evidence type="ECO:0008006" key="3">
    <source>
        <dbReference type="Google" id="ProtNLM"/>
    </source>
</evidence>
<name>A0ABT9CUI6_9PSED</name>
<dbReference type="Proteomes" id="UP001223016">
    <property type="component" value="Unassembled WGS sequence"/>
</dbReference>
<keyword evidence="2" id="KW-1185">Reference proteome</keyword>
<dbReference type="RefSeq" id="WP_304575297.1">
    <property type="nucleotide sequence ID" value="NZ_JAUQOO010000012.1"/>
</dbReference>
<dbReference type="EMBL" id="JAUQOO010000012">
    <property type="protein sequence ID" value="MDO7928412.1"/>
    <property type="molecule type" value="Genomic_DNA"/>
</dbReference>
<reference evidence="1 2" key="1">
    <citation type="submission" date="2023-07" db="EMBL/GenBank/DDBJ databases">
        <title>Identification of four novel Pseudomonas species associated with bacterial leaf spot of cucurbits.</title>
        <authorList>
            <person name="Fullem K.R."/>
        </authorList>
    </citation>
    <scope>NUCLEOTIDE SEQUENCE [LARGE SCALE GENOMIC DNA]</scope>
    <source>
        <strain evidence="1 2">KFB 138</strain>
    </source>
</reference>
<accession>A0ABT9CUI6</accession>
<sequence length="224" mass="25472">MEWTSRKSNCPFIQELLDAWLKAVKRYVDMLDNDNCWWHNERANVSTLAGAAWSLGWVALEEYPTRKHRPANSDIDKPETDGRGRCDLYISNKHEDFAFEAKHAWQLVGGPDVVKAAMVLARRDALALKREASRHFAATFIVPFLPKAQVQGMTGDDLLGQLKQWLHSQNEFNGDKQQNISYACTFSGTGKESWSNDINHFPGVVLVLEEVHVATQDKNQPFKD</sequence>
<comment type="caution">
    <text evidence="1">The sequence shown here is derived from an EMBL/GenBank/DDBJ whole genome shotgun (WGS) entry which is preliminary data.</text>
</comment>
<gene>
    <name evidence="1" type="ORF">Q6A51_16620</name>
</gene>
<proteinExistence type="predicted"/>